<proteinExistence type="predicted"/>
<gene>
    <name evidence="1" type="ORF">NHG85_10895</name>
</gene>
<keyword evidence="2" id="KW-1185">Reference proteome</keyword>
<evidence type="ECO:0000313" key="1">
    <source>
        <dbReference type="EMBL" id="MCP1169024.1"/>
    </source>
</evidence>
<dbReference type="AlphaFoldDB" id="A0A9X2FPD8"/>
<dbReference type="EMBL" id="JAMYXC010000161">
    <property type="protein sequence ID" value="MCP1169024.1"/>
    <property type="molecule type" value="Genomic_DNA"/>
</dbReference>
<name>A0A9X2FPD8_9RHOB</name>
<comment type="caution">
    <text evidence="1">The sequence shown here is derived from an EMBL/GenBank/DDBJ whole genome shotgun (WGS) entry which is preliminary data.</text>
</comment>
<evidence type="ECO:0000313" key="2">
    <source>
        <dbReference type="Proteomes" id="UP001139477"/>
    </source>
</evidence>
<sequence>MIPDKSDSEAARDMAQIYAEIGPVAVKHGPGSGHGVAVAGDGGILVYPRIRSDPLASLKLSRNEATRFQDWQAVAAAGWRVD</sequence>
<reference evidence="1" key="1">
    <citation type="submission" date="2022-06" db="EMBL/GenBank/DDBJ databases">
        <title>Limimaricola sediminis sp. nov., isolated from an intertidal sediment.</title>
        <authorList>
            <person name="Shao X."/>
        </authorList>
    </citation>
    <scope>NUCLEOTIDE SEQUENCE</scope>
    <source>
        <strain evidence="1">ASW11-118</strain>
    </source>
</reference>
<dbReference type="Proteomes" id="UP001139477">
    <property type="component" value="Unassembled WGS sequence"/>
</dbReference>
<organism evidence="1 2">
    <name type="scientific">Limimaricola litoreus</name>
    <dbReference type="NCBI Taxonomy" id="2955316"/>
    <lineage>
        <taxon>Bacteria</taxon>
        <taxon>Pseudomonadati</taxon>
        <taxon>Pseudomonadota</taxon>
        <taxon>Alphaproteobacteria</taxon>
        <taxon>Rhodobacterales</taxon>
        <taxon>Paracoccaceae</taxon>
        <taxon>Limimaricola</taxon>
    </lineage>
</organism>
<dbReference type="RefSeq" id="WP_253332307.1">
    <property type="nucleotide sequence ID" value="NZ_JAMYXC010000161.1"/>
</dbReference>
<accession>A0A9X2FPD8</accession>
<protein>
    <submittedName>
        <fullName evidence="1">Uncharacterized protein</fullName>
    </submittedName>
</protein>